<keyword evidence="5" id="KW-0539">Nucleus</keyword>
<gene>
    <name evidence="9" type="ORF">MTR67_027536</name>
</gene>
<dbReference type="Gene3D" id="1.20.5.370">
    <property type="match status" value="1"/>
</dbReference>
<dbReference type="Pfam" id="PF06632">
    <property type="entry name" value="XRCC4"/>
    <property type="match status" value="1"/>
</dbReference>
<reference evidence="9" key="1">
    <citation type="submission" date="2023-08" db="EMBL/GenBank/DDBJ databases">
        <title>A de novo genome assembly of Solanum verrucosum Schlechtendal, a Mexican diploid species geographically isolated from the other diploid A-genome species in potato relatives.</title>
        <authorList>
            <person name="Hosaka K."/>
        </authorList>
    </citation>
    <scope>NUCLEOTIDE SEQUENCE</scope>
    <source>
        <tissue evidence="9">Young leaves</tissue>
    </source>
</reference>
<feature type="compositionally biased region" description="Basic and acidic residues" evidence="7">
    <location>
        <begin position="406"/>
        <end position="419"/>
    </location>
</feature>
<dbReference type="EMBL" id="CP133617">
    <property type="protein sequence ID" value="WMV34151.1"/>
    <property type="molecule type" value="Genomic_DNA"/>
</dbReference>
<evidence type="ECO:0000259" key="8">
    <source>
        <dbReference type="Pfam" id="PF06632"/>
    </source>
</evidence>
<dbReference type="AlphaFoldDB" id="A0AAF0R9C2"/>
<dbReference type="GO" id="GO:0005958">
    <property type="term" value="C:DNA-dependent protein kinase-DNA ligase 4 complex"/>
    <property type="evidence" value="ECO:0007669"/>
    <property type="project" value="TreeGrafter"/>
</dbReference>
<dbReference type="Gene3D" id="2.170.210.10">
    <property type="entry name" value="DNA double-strand break repair and VJ recombination XRCC4, N-terminal"/>
    <property type="match status" value="1"/>
</dbReference>
<evidence type="ECO:0000256" key="6">
    <source>
        <dbReference type="ARBA" id="ARBA00025728"/>
    </source>
</evidence>
<proteinExistence type="inferred from homology"/>
<keyword evidence="3" id="KW-0233">DNA recombination</keyword>
<evidence type="ECO:0000256" key="1">
    <source>
        <dbReference type="ARBA" id="ARBA00004123"/>
    </source>
</evidence>
<accession>A0AAF0R9C2</accession>
<dbReference type="InterPro" id="IPR009089">
    <property type="entry name" value="XRCC4_N_sf"/>
</dbReference>
<dbReference type="PANTHER" id="PTHR28559">
    <property type="entry name" value="DNA REPAIR PROTEIN XRCC4"/>
    <property type="match status" value="1"/>
</dbReference>
<feature type="domain" description="XRCC4 N-terminal" evidence="8">
    <location>
        <begin position="23"/>
        <end position="117"/>
    </location>
</feature>
<evidence type="ECO:0000256" key="2">
    <source>
        <dbReference type="ARBA" id="ARBA00022763"/>
    </source>
</evidence>
<keyword evidence="4" id="KW-0234">DNA repair</keyword>
<protein>
    <recommendedName>
        <fullName evidence="8">XRCC4 N-terminal domain-containing protein</fullName>
    </recommendedName>
</protein>
<organism evidence="9 10">
    <name type="scientific">Solanum verrucosum</name>
    <dbReference type="NCBI Taxonomy" id="315347"/>
    <lineage>
        <taxon>Eukaryota</taxon>
        <taxon>Viridiplantae</taxon>
        <taxon>Streptophyta</taxon>
        <taxon>Embryophyta</taxon>
        <taxon>Tracheophyta</taxon>
        <taxon>Spermatophyta</taxon>
        <taxon>Magnoliopsida</taxon>
        <taxon>eudicotyledons</taxon>
        <taxon>Gunneridae</taxon>
        <taxon>Pentapetalae</taxon>
        <taxon>asterids</taxon>
        <taxon>lamiids</taxon>
        <taxon>Solanales</taxon>
        <taxon>Solanaceae</taxon>
        <taxon>Solanoideae</taxon>
        <taxon>Solaneae</taxon>
        <taxon>Solanum</taxon>
    </lineage>
</organism>
<evidence type="ECO:0000256" key="7">
    <source>
        <dbReference type="SAM" id="MobiDB-lite"/>
    </source>
</evidence>
<sequence>MLMGSASPKHTCLKLVISNKEQIFVKGTWFSSHFDLFITDGLQSWTCHASEEEVEERASQWDQPVSEYIDLAEKYLGFQQPGSVYGFDDAGTGHKRLSWTFEKEGTKLEWRWKCQPSSNSKKTTADILDFLMDANIRLSMNLSDQELLCIICITASINVFAMNFRISVLRNVGGGCSSSVSVPTVPFHTLYGFRWSGNSWLHCCWLAAVIGFLRSASHLSLVPIFILEHESGIILDEVVSKTESFERMKVEAEKCLTQSEKLSREKEEFESAIYAKVLFSDQALSSVYYFHGFVQIYYDFALSFNVVYVSLDLSATLCSGMIYLGLGAEHPKGSSMIDHDLCSFYFQFLGVLNSKKKKLRELRDKLLKQGTAVEEPVEEDAQSTDRTKTFDEGSDEEMSGEEVEKEDVGTSSKKDDVGTSKDVPAGRGRGRGRKRK</sequence>
<dbReference type="InterPro" id="IPR014751">
    <property type="entry name" value="XRCC4-like_C"/>
</dbReference>
<dbReference type="GO" id="GO:0006310">
    <property type="term" value="P:DNA recombination"/>
    <property type="evidence" value="ECO:0007669"/>
    <property type="project" value="UniProtKB-KW"/>
</dbReference>
<feature type="compositionally biased region" description="Acidic residues" evidence="7">
    <location>
        <begin position="392"/>
        <end position="405"/>
    </location>
</feature>
<dbReference type="InterPro" id="IPR038051">
    <property type="entry name" value="XRCC4-like_N_sf"/>
</dbReference>
<dbReference type="SUPFAM" id="SSF50809">
    <property type="entry name" value="XRCC4, N-terminal domain"/>
    <property type="match status" value="1"/>
</dbReference>
<dbReference type="GO" id="GO:0010165">
    <property type="term" value="P:response to X-ray"/>
    <property type="evidence" value="ECO:0007669"/>
    <property type="project" value="TreeGrafter"/>
</dbReference>
<evidence type="ECO:0000256" key="5">
    <source>
        <dbReference type="ARBA" id="ARBA00023242"/>
    </source>
</evidence>
<dbReference type="SUPFAM" id="SSF58022">
    <property type="entry name" value="XRCC4, C-terminal oligomerization domain"/>
    <property type="match status" value="2"/>
</dbReference>
<comment type="similarity">
    <text evidence="6">Belongs to the XRCC4-XLF family. XRCC4 subfamily.</text>
</comment>
<dbReference type="GO" id="GO:0032807">
    <property type="term" value="C:DNA ligase IV complex"/>
    <property type="evidence" value="ECO:0007669"/>
    <property type="project" value="TreeGrafter"/>
</dbReference>
<dbReference type="InterPro" id="IPR010585">
    <property type="entry name" value="DNA_repair_prot_XRCC4"/>
</dbReference>
<dbReference type="Proteomes" id="UP001234989">
    <property type="component" value="Chromosome 6"/>
</dbReference>
<keyword evidence="2" id="KW-0227">DNA damage</keyword>
<evidence type="ECO:0000313" key="10">
    <source>
        <dbReference type="Proteomes" id="UP001234989"/>
    </source>
</evidence>
<evidence type="ECO:0000256" key="4">
    <source>
        <dbReference type="ARBA" id="ARBA00023204"/>
    </source>
</evidence>
<keyword evidence="10" id="KW-1185">Reference proteome</keyword>
<dbReference type="GO" id="GO:0003677">
    <property type="term" value="F:DNA binding"/>
    <property type="evidence" value="ECO:0007669"/>
    <property type="project" value="InterPro"/>
</dbReference>
<evidence type="ECO:0000256" key="3">
    <source>
        <dbReference type="ARBA" id="ARBA00023172"/>
    </source>
</evidence>
<comment type="subcellular location">
    <subcellularLocation>
        <location evidence="1">Nucleus</location>
    </subcellularLocation>
</comment>
<dbReference type="GO" id="GO:0006303">
    <property type="term" value="P:double-strand break repair via nonhomologous end joining"/>
    <property type="evidence" value="ECO:0007669"/>
    <property type="project" value="UniProtKB-ARBA"/>
</dbReference>
<name>A0AAF0R9C2_SOLVR</name>
<dbReference type="PANTHER" id="PTHR28559:SF1">
    <property type="entry name" value="DNA REPAIR PROTEIN XRCC4"/>
    <property type="match status" value="1"/>
</dbReference>
<feature type="region of interest" description="Disordered" evidence="7">
    <location>
        <begin position="373"/>
        <end position="436"/>
    </location>
</feature>
<evidence type="ECO:0000313" key="9">
    <source>
        <dbReference type="EMBL" id="WMV34151.1"/>
    </source>
</evidence>
<dbReference type="InterPro" id="IPR053961">
    <property type="entry name" value="XRCC4_N"/>
</dbReference>